<evidence type="ECO:0000313" key="13">
    <source>
        <dbReference type="Proteomes" id="UP000274922"/>
    </source>
</evidence>
<keyword evidence="6" id="KW-0862">Zinc</keyword>
<gene>
    <name evidence="12" type="ORF">CXG81DRAFT_15022</name>
</gene>
<comment type="similarity">
    <text evidence="2">Belongs to the NFX1 family.</text>
</comment>
<dbReference type="PROSITE" id="PS50089">
    <property type="entry name" value="ZF_RING_2"/>
    <property type="match status" value="1"/>
</dbReference>
<evidence type="ECO:0000256" key="7">
    <source>
        <dbReference type="ARBA" id="ARBA00023015"/>
    </source>
</evidence>
<name>A0A4P9X221_9FUNG</name>
<comment type="subcellular location">
    <subcellularLocation>
        <location evidence="1">Nucleus</location>
    </subcellularLocation>
</comment>
<evidence type="ECO:0000256" key="3">
    <source>
        <dbReference type="ARBA" id="ARBA00022723"/>
    </source>
</evidence>
<organism evidence="12 13">
    <name type="scientific">Caulochytrium protostelioides</name>
    <dbReference type="NCBI Taxonomy" id="1555241"/>
    <lineage>
        <taxon>Eukaryota</taxon>
        <taxon>Fungi</taxon>
        <taxon>Fungi incertae sedis</taxon>
        <taxon>Chytridiomycota</taxon>
        <taxon>Chytridiomycota incertae sedis</taxon>
        <taxon>Chytridiomycetes</taxon>
        <taxon>Caulochytriales</taxon>
        <taxon>Caulochytriaceae</taxon>
        <taxon>Caulochytrium</taxon>
    </lineage>
</organism>
<evidence type="ECO:0000256" key="4">
    <source>
        <dbReference type="ARBA" id="ARBA00022737"/>
    </source>
</evidence>
<evidence type="ECO:0000313" key="12">
    <source>
        <dbReference type="EMBL" id="RKO99093.1"/>
    </source>
</evidence>
<evidence type="ECO:0000256" key="6">
    <source>
        <dbReference type="ARBA" id="ARBA00022833"/>
    </source>
</evidence>
<dbReference type="GO" id="GO:0000981">
    <property type="term" value="F:DNA-binding transcription factor activity, RNA polymerase II-specific"/>
    <property type="evidence" value="ECO:0007669"/>
    <property type="project" value="TreeGrafter"/>
</dbReference>
<dbReference type="PANTHER" id="PTHR12360:SF12">
    <property type="entry name" value="TRANSCRIPTIONAL REPRESSOR NF-X1"/>
    <property type="match status" value="1"/>
</dbReference>
<dbReference type="Proteomes" id="UP000274922">
    <property type="component" value="Unassembled WGS sequence"/>
</dbReference>
<keyword evidence="4" id="KW-0677">Repeat</keyword>
<dbReference type="CDD" id="cd06008">
    <property type="entry name" value="NF-X1-zinc-finger"/>
    <property type="match status" value="3"/>
</dbReference>
<evidence type="ECO:0000256" key="5">
    <source>
        <dbReference type="ARBA" id="ARBA00022771"/>
    </source>
</evidence>
<accession>A0A4P9X221</accession>
<keyword evidence="3" id="KW-0479">Metal-binding</keyword>
<evidence type="ECO:0000256" key="9">
    <source>
        <dbReference type="ARBA" id="ARBA00023242"/>
    </source>
</evidence>
<proteinExistence type="inferred from homology"/>
<dbReference type="PANTHER" id="PTHR12360">
    <property type="entry name" value="NUCLEAR TRANSCRIPTION FACTOR, X-BOX BINDING 1 NFX1"/>
    <property type="match status" value="1"/>
</dbReference>
<keyword evidence="13" id="KW-1185">Reference proteome</keyword>
<dbReference type="SUPFAM" id="SSF57850">
    <property type="entry name" value="RING/U-box"/>
    <property type="match status" value="1"/>
</dbReference>
<feature type="non-terminal residue" evidence="12">
    <location>
        <position position="627"/>
    </location>
</feature>
<keyword evidence="5 10" id="KW-0863">Zinc-finger</keyword>
<dbReference type="InterPro" id="IPR000967">
    <property type="entry name" value="Znf_NFX1"/>
</dbReference>
<dbReference type="Pfam" id="PF01422">
    <property type="entry name" value="zf-NF-X1"/>
    <property type="match status" value="6"/>
</dbReference>
<evidence type="ECO:0000256" key="2">
    <source>
        <dbReference type="ARBA" id="ARBA00007269"/>
    </source>
</evidence>
<dbReference type="GO" id="GO:0005634">
    <property type="term" value="C:nucleus"/>
    <property type="evidence" value="ECO:0007669"/>
    <property type="project" value="UniProtKB-SubCell"/>
</dbReference>
<feature type="domain" description="RING-type" evidence="11">
    <location>
        <begin position="18"/>
        <end position="71"/>
    </location>
</feature>
<evidence type="ECO:0000256" key="8">
    <source>
        <dbReference type="ARBA" id="ARBA00023163"/>
    </source>
</evidence>
<dbReference type="GO" id="GO:0000977">
    <property type="term" value="F:RNA polymerase II transcription regulatory region sequence-specific DNA binding"/>
    <property type="evidence" value="ECO:0007669"/>
    <property type="project" value="TreeGrafter"/>
</dbReference>
<dbReference type="OrthoDB" id="6512771at2759"/>
<sequence length="627" mass="67155">MDLQTRLTHQFATGSYECAICYAAIKPTQLTWNCGQCYHAFHFKCAQTWATTLLDQAAAANPTAPTPWRCPAGCQATQPAVPKTAMCFCGSHPQSRSQASWIAPHACGNVCNRPLPGCEHACLAVCHPGPCRPCTFLKPTTCACGKTPLTQPCGADPPVCEQICGKTLGCGAHPCDAPCHLGPCLPCPITYTEVCRCGRASRSVACGEQRDAADPWVCATVCAFPFRCGHHTCPEVCHAVLATDTPHDDRCDRDPDRLTTCPCGKTPTHALPPREDCEAPRPSCGQPCERPLACGHACDAPCHDGPCPTCPRQQERDCRCGAHRLTLACAVLVATRDPETASGAAVPEDALLCDDVCRVKLPCKRHVCNTRCCATADHTCPQLCGRKLACKRGHTCTHPCGHTGPCHPCYEGVIFHERVCHCGETRLHPPIPCGTRLNCRHPCARPRDCGHPNMGDHPCHGLHPDEMLGTDDVEEAPGDTECPPCMAFVARPCACGKRTSTTTPCSRASSRISCGLFCDQRLPCGHRDRTICHAGACDPAACKAPCGRTRAVCDHRCTQPCHGVDRCPEDAPCEVLIRVSCRCGSHVSAQPVRCGAMAGDVGHSDDLLECNELCAKRRQTQALADAL</sequence>
<reference evidence="13" key="1">
    <citation type="journal article" date="2018" name="Nat. Microbiol.">
        <title>Leveraging single-cell genomics to expand the fungal tree of life.</title>
        <authorList>
            <person name="Ahrendt S.R."/>
            <person name="Quandt C.A."/>
            <person name="Ciobanu D."/>
            <person name="Clum A."/>
            <person name="Salamov A."/>
            <person name="Andreopoulos B."/>
            <person name="Cheng J.F."/>
            <person name="Woyke T."/>
            <person name="Pelin A."/>
            <person name="Henrissat B."/>
            <person name="Reynolds N.K."/>
            <person name="Benny G.L."/>
            <person name="Smith M.E."/>
            <person name="James T.Y."/>
            <person name="Grigoriev I.V."/>
        </authorList>
    </citation>
    <scope>NUCLEOTIDE SEQUENCE [LARGE SCALE GENOMIC DNA]</scope>
    <source>
        <strain evidence="13">ATCC 52028</strain>
    </source>
</reference>
<keyword evidence="9" id="KW-0539">Nucleus</keyword>
<evidence type="ECO:0000256" key="1">
    <source>
        <dbReference type="ARBA" id="ARBA00004123"/>
    </source>
</evidence>
<dbReference type="STRING" id="1555241.A0A4P9X221"/>
<dbReference type="AlphaFoldDB" id="A0A4P9X221"/>
<keyword evidence="8" id="KW-0804">Transcription</keyword>
<protein>
    <recommendedName>
        <fullName evidence="11">RING-type domain-containing protein</fullName>
    </recommendedName>
</protein>
<dbReference type="InterPro" id="IPR034078">
    <property type="entry name" value="NFX1_fam"/>
</dbReference>
<keyword evidence="7" id="KW-0805">Transcription regulation</keyword>
<dbReference type="SMART" id="SM00438">
    <property type="entry name" value="ZnF_NFX"/>
    <property type="match status" value="8"/>
</dbReference>
<evidence type="ECO:0000256" key="10">
    <source>
        <dbReference type="PROSITE-ProRule" id="PRU00175"/>
    </source>
</evidence>
<dbReference type="GO" id="GO:0008270">
    <property type="term" value="F:zinc ion binding"/>
    <property type="evidence" value="ECO:0007669"/>
    <property type="project" value="UniProtKB-KW"/>
</dbReference>
<dbReference type="InterPro" id="IPR001841">
    <property type="entry name" value="Znf_RING"/>
</dbReference>
<dbReference type="EMBL" id="ML014321">
    <property type="protein sequence ID" value="RKO99093.1"/>
    <property type="molecule type" value="Genomic_DNA"/>
</dbReference>
<evidence type="ECO:0000259" key="11">
    <source>
        <dbReference type="PROSITE" id="PS50089"/>
    </source>
</evidence>